<evidence type="ECO:0000313" key="1">
    <source>
        <dbReference type="EMBL" id="TVX83709.1"/>
    </source>
</evidence>
<comment type="caution">
    <text evidence="1">The sequence shown here is derived from an EMBL/GenBank/DDBJ whole genome shotgun (WGS) entry which is preliminary data.</text>
</comment>
<dbReference type="AlphaFoldDB" id="A0A8B5Y3T1"/>
<name>A0A8B5Y3T1_9BACI</name>
<protein>
    <submittedName>
        <fullName evidence="1">Uncharacterized protein</fullName>
    </submittedName>
</protein>
<dbReference type="Proteomes" id="UP000317770">
    <property type="component" value="Unassembled WGS sequence"/>
</dbReference>
<dbReference type="EMBL" id="VNKI01000001">
    <property type="protein sequence ID" value="TVX83709.1"/>
    <property type="molecule type" value="Genomic_DNA"/>
</dbReference>
<accession>A0A8B5Y3T1</accession>
<dbReference type="RefSeq" id="WP_144476260.1">
    <property type="nucleotide sequence ID" value="NZ_VNKI01000001.1"/>
</dbReference>
<gene>
    <name evidence="1" type="ORF">FQP34_00180</name>
</gene>
<sequence>MNNEEKTQRFNMYLNQSLVDGLDILGEQINVPKNSLINVAIAKFLLEMKVLDNLGEPNAAEKKVLKQTDYCNLLNQGRLQKKDHVSTIERIHVKATQEDEIRFAYYKYNKNDNERLILRPLDLTEDDLFQLFISAIAEDVFTPTFRSKLKSIL</sequence>
<reference evidence="1 2" key="1">
    <citation type="submission" date="2019-07" db="EMBL/GenBank/DDBJ databases">
        <title>Genome assembly of Bacillus simplex strain GGC-P6A.</title>
        <authorList>
            <person name="Jennings M.E."/>
            <person name="Barton H.A."/>
        </authorList>
    </citation>
    <scope>NUCLEOTIDE SEQUENCE [LARGE SCALE GENOMIC DNA]</scope>
    <source>
        <strain evidence="1 2">GGC-P6A</strain>
    </source>
</reference>
<evidence type="ECO:0000313" key="2">
    <source>
        <dbReference type="Proteomes" id="UP000317770"/>
    </source>
</evidence>
<proteinExistence type="predicted"/>
<organism evidence="1 2">
    <name type="scientific">Peribacillus simplex</name>
    <dbReference type="NCBI Taxonomy" id="1478"/>
    <lineage>
        <taxon>Bacteria</taxon>
        <taxon>Bacillati</taxon>
        <taxon>Bacillota</taxon>
        <taxon>Bacilli</taxon>
        <taxon>Bacillales</taxon>
        <taxon>Bacillaceae</taxon>
        <taxon>Peribacillus</taxon>
    </lineage>
</organism>